<sequence>MTHPYSEDPREPSALISGVESDTDDEFEDASALDGLRPMVSNLQADLEAATISDLQAALEAASLTAPSAPSDLLAPTPATIVTTAEFDTGTELLKTNAYIVAESAPQLFSLMDLHTPNLDSLVDLHANLEVVSRHFLQYDLYEVFRLVKPLPAPPPAFFTDMSATPSTVSAHLASDRPDLFAQYGALQITDVLASNAWFRTWSADPWICPNLELSASYLYARMAPDLRTILWAKHDSFPSAQQGGPLLLYLLIHQVVAANESVGRVLVDRLNTVTISSYPGEDITNVVAHLRALVRSLKAIRRRDASGLEISFVPSDLTKRIYEILATASCPTFTSYFANRFTEERNAELFDVARTYACTDAVPLNAFTKIY</sequence>
<dbReference type="OrthoDB" id="56620at2759"/>
<dbReference type="AlphaFoldDB" id="A0A9K3KC99"/>
<protein>
    <submittedName>
        <fullName evidence="2">Uncharacterized protein</fullName>
    </submittedName>
</protein>
<dbReference type="EMBL" id="JAGRRH010000027">
    <property type="protein sequence ID" value="KAG7340338.1"/>
    <property type="molecule type" value="Genomic_DNA"/>
</dbReference>
<evidence type="ECO:0000313" key="3">
    <source>
        <dbReference type="Proteomes" id="UP000693970"/>
    </source>
</evidence>
<comment type="caution">
    <text evidence="2">The sequence shown here is derived from an EMBL/GenBank/DDBJ whole genome shotgun (WGS) entry which is preliminary data.</text>
</comment>
<gene>
    <name evidence="2" type="ORF">IV203_023881</name>
</gene>
<keyword evidence="3" id="KW-1185">Reference proteome</keyword>
<reference evidence="2" key="2">
    <citation type="submission" date="2021-04" db="EMBL/GenBank/DDBJ databases">
        <authorList>
            <person name="Podell S."/>
        </authorList>
    </citation>
    <scope>NUCLEOTIDE SEQUENCE</scope>
    <source>
        <strain evidence="2">Hildebrandi</strain>
    </source>
</reference>
<feature type="region of interest" description="Disordered" evidence="1">
    <location>
        <begin position="1"/>
        <end position="23"/>
    </location>
</feature>
<dbReference type="Proteomes" id="UP000693970">
    <property type="component" value="Unassembled WGS sequence"/>
</dbReference>
<evidence type="ECO:0000256" key="1">
    <source>
        <dbReference type="SAM" id="MobiDB-lite"/>
    </source>
</evidence>
<accession>A0A9K3KC99</accession>
<organism evidence="2 3">
    <name type="scientific">Nitzschia inconspicua</name>
    <dbReference type="NCBI Taxonomy" id="303405"/>
    <lineage>
        <taxon>Eukaryota</taxon>
        <taxon>Sar</taxon>
        <taxon>Stramenopiles</taxon>
        <taxon>Ochrophyta</taxon>
        <taxon>Bacillariophyta</taxon>
        <taxon>Bacillariophyceae</taxon>
        <taxon>Bacillariophycidae</taxon>
        <taxon>Bacillariales</taxon>
        <taxon>Bacillariaceae</taxon>
        <taxon>Nitzschia</taxon>
    </lineage>
</organism>
<evidence type="ECO:0000313" key="2">
    <source>
        <dbReference type="EMBL" id="KAG7340338.1"/>
    </source>
</evidence>
<name>A0A9K3KC99_9STRA</name>
<feature type="compositionally biased region" description="Basic and acidic residues" evidence="1">
    <location>
        <begin position="1"/>
        <end position="11"/>
    </location>
</feature>
<reference evidence="2" key="1">
    <citation type="journal article" date="2021" name="Sci. Rep.">
        <title>Diploid genomic architecture of Nitzschia inconspicua, an elite biomass production diatom.</title>
        <authorList>
            <person name="Oliver A."/>
            <person name="Podell S."/>
            <person name="Pinowska A."/>
            <person name="Traller J.C."/>
            <person name="Smith S.R."/>
            <person name="McClure R."/>
            <person name="Beliaev A."/>
            <person name="Bohutskyi P."/>
            <person name="Hill E.A."/>
            <person name="Rabines A."/>
            <person name="Zheng H."/>
            <person name="Allen L.Z."/>
            <person name="Kuo A."/>
            <person name="Grigoriev I.V."/>
            <person name="Allen A.E."/>
            <person name="Hazlebeck D."/>
            <person name="Allen E.E."/>
        </authorList>
    </citation>
    <scope>NUCLEOTIDE SEQUENCE</scope>
    <source>
        <strain evidence="2">Hildebrandi</strain>
    </source>
</reference>
<proteinExistence type="predicted"/>